<dbReference type="PIRSF" id="PIRSF015840">
    <property type="entry name" value="DUF284_TM_euk"/>
    <property type="match status" value="1"/>
</dbReference>
<keyword evidence="10" id="KW-1185">Reference proteome</keyword>
<evidence type="ECO:0000256" key="6">
    <source>
        <dbReference type="PIRNR" id="PIRNR015840"/>
    </source>
</evidence>
<evidence type="ECO:0000256" key="1">
    <source>
        <dbReference type="ARBA" id="ARBA00004141"/>
    </source>
</evidence>
<dbReference type="EMBL" id="AZBU02000001">
    <property type="protein sequence ID" value="TMS38465.1"/>
    <property type="molecule type" value="Genomic_DNA"/>
</dbReference>
<dbReference type="GO" id="GO:0005783">
    <property type="term" value="C:endoplasmic reticulum"/>
    <property type="evidence" value="ECO:0007669"/>
    <property type="project" value="TreeGrafter"/>
</dbReference>
<keyword evidence="5 6" id="KW-0472">Membrane</keyword>
<keyword evidence="3 8" id="KW-0812">Transmembrane</keyword>
<evidence type="ECO:0000256" key="7">
    <source>
        <dbReference type="SAM" id="MobiDB-lite"/>
    </source>
</evidence>
<dbReference type="GO" id="GO:0005886">
    <property type="term" value="C:plasma membrane"/>
    <property type="evidence" value="ECO:0007669"/>
    <property type="project" value="TreeGrafter"/>
</dbReference>
<name>A0A4U8UZN8_STECR</name>
<evidence type="ECO:0000256" key="5">
    <source>
        <dbReference type="ARBA" id="ARBA00023136"/>
    </source>
</evidence>
<sequence>MPGSANSSVLGASPAPGSSAMNGIGGEKAKKNKPKASRLRQQKLPAWQPILNATTVIPLIFGVGIVFLPLGVVLFMASNGVTEYDFVYSTDQPINVDHNILRGNTDFNQRKMRIPLPQGLEGDVYFYYRLENYFQNHRRYLKSRSDKQLIGNLKTVDECAPYDKLKDELTNTEQVIAPCGAIANSLFNDTFKLLYNDITPVPFTTKGVVWDIDKDTKFKNPPGPDLKTAFEGTHKPINWLWPVWRLDLNDTENNGFQNVDLIVWMRTAALPDFRKLYRLLDKTPNKDPYKLFTNGLPKGNYTLVINDNYPVSAFGGRKHFIISTTSWAGGKNAFLGITYMVVGSLCIVLGLVFLIVHRNFGSSLHDLANIKDSAT</sequence>
<comment type="caution">
    <text evidence="9">The sequence shown here is derived from an EMBL/GenBank/DDBJ whole genome shotgun (WGS) entry which is preliminary data.</text>
</comment>
<dbReference type="EMBL" id="CM016762">
    <property type="protein sequence ID" value="TMS38465.1"/>
    <property type="molecule type" value="Genomic_DNA"/>
</dbReference>
<reference evidence="9 10" key="1">
    <citation type="journal article" date="2015" name="Genome Biol.">
        <title>Comparative genomics of Steinernema reveals deeply conserved gene regulatory networks.</title>
        <authorList>
            <person name="Dillman A.R."/>
            <person name="Macchietto M."/>
            <person name="Porter C.F."/>
            <person name="Rogers A."/>
            <person name="Williams B."/>
            <person name="Antoshechkin I."/>
            <person name="Lee M.M."/>
            <person name="Goodwin Z."/>
            <person name="Lu X."/>
            <person name="Lewis E.E."/>
            <person name="Goodrich-Blair H."/>
            <person name="Stock S.P."/>
            <person name="Adams B.J."/>
            <person name="Sternberg P.W."/>
            <person name="Mortazavi A."/>
        </authorList>
    </citation>
    <scope>NUCLEOTIDE SEQUENCE [LARGE SCALE GENOMIC DNA]</scope>
    <source>
        <strain evidence="9 10">ALL</strain>
    </source>
</reference>
<feature type="transmembrane region" description="Helical" evidence="8">
    <location>
        <begin position="333"/>
        <end position="356"/>
    </location>
</feature>
<dbReference type="PANTHER" id="PTHR10926">
    <property type="entry name" value="CELL CYCLE CONTROL PROTEIN 50"/>
    <property type="match status" value="1"/>
</dbReference>
<proteinExistence type="inferred from homology"/>
<dbReference type="PANTHER" id="PTHR10926:SF0">
    <property type="entry name" value="CDC50, ISOFORM A"/>
    <property type="match status" value="1"/>
</dbReference>
<organism evidence="9 10">
    <name type="scientific">Steinernema carpocapsae</name>
    <name type="common">Entomopathogenic nematode</name>
    <dbReference type="NCBI Taxonomy" id="34508"/>
    <lineage>
        <taxon>Eukaryota</taxon>
        <taxon>Metazoa</taxon>
        <taxon>Ecdysozoa</taxon>
        <taxon>Nematoda</taxon>
        <taxon>Chromadorea</taxon>
        <taxon>Rhabditida</taxon>
        <taxon>Tylenchina</taxon>
        <taxon>Panagrolaimomorpha</taxon>
        <taxon>Strongyloidoidea</taxon>
        <taxon>Steinernematidae</taxon>
        <taxon>Steinernema</taxon>
    </lineage>
</organism>
<feature type="compositionally biased region" description="Polar residues" evidence="7">
    <location>
        <begin position="1"/>
        <end position="10"/>
    </location>
</feature>
<evidence type="ECO:0000313" key="9">
    <source>
        <dbReference type="EMBL" id="TMS38465.1"/>
    </source>
</evidence>
<evidence type="ECO:0000256" key="3">
    <source>
        <dbReference type="ARBA" id="ARBA00022692"/>
    </source>
</evidence>
<accession>A0A4U8UZN8</accession>
<dbReference type="Proteomes" id="UP000298663">
    <property type="component" value="Chromosome X"/>
</dbReference>
<dbReference type="GO" id="GO:0005794">
    <property type="term" value="C:Golgi apparatus"/>
    <property type="evidence" value="ECO:0007669"/>
    <property type="project" value="TreeGrafter"/>
</dbReference>
<dbReference type="AlphaFoldDB" id="A0A4U8UZN8"/>
<gene>
    <name evidence="9" type="ORF">L596_005185</name>
</gene>
<evidence type="ECO:0000256" key="2">
    <source>
        <dbReference type="ARBA" id="ARBA00009457"/>
    </source>
</evidence>
<dbReference type="Pfam" id="PF03381">
    <property type="entry name" value="CDC50"/>
    <property type="match status" value="1"/>
</dbReference>
<evidence type="ECO:0000313" key="10">
    <source>
        <dbReference type="Proteomes" id="UP000298663"/>
    </source>
</evidence>
<dbReference type="STRING" id="34508.A0A4U8UZN8"/>
<evidence type="ECO:0008006" key="11">
    <source>
        <dbReference type="Google" id="ProtNLM"/>
    </source>
</evidence>
<feature type="region of interest" description="Disordered" evidence="7">
    <location>
        <begin position="1"/>
        <end position="38"/>
    </location>
</feature>
<evidence type="ECO:0000256" key="4">
    <source>
        <dbReference type="ARBA" id="ARBA00022989"/>
    </source>
</evidence>
<comment type="similarity">
    <text evidence="2 6">Belongs to the CDC50/LEM3 family.</text>
</comment>
<dbReference type="InterPro" id="IPR005045">
    <property type="entry name" value="CDC50/LEM3_fam"/>
</dbReference>
<evidence type="ECO:0000256" key="8">
    <source>
        <dbReference type="SAM" id="Phobius"/>
    </source>
</evidence>
<comment type="subcellular location">
    <subcellularLocation>
        <location evidence="1">Membrane</location>
        <topology evidence="1">Multi-pass membrane protein</topology>
    </subcellularLocation>
</comment>
<keyword evidence="4 8" id="KW-1133">Transmembrane helix</keyword>
<dbReference type="OrthoDB" id="340608at2759"/>
<protein>
    <recommendedName>
        <fullName evidence="11">Cell cycle control protein 50A</fullName>
    </recommendedName>
</protein>
<reference evidence="9 10" key="2">
    <citation type="journal article" date="2019" name="G3 (Bethesda)">
        <title>Hybrid Assembly of the Genome of the Entomopathogenic Nematode Steinernema carpocapsae Identifies the X-Chromosome.</title>
        <authorList>
            <person name="Serra L."/>
            <person name="Macchietto M."/>
            <person name="Macias-Munoz A."/>
            <person name="McGill C.J."/>
            <person name="Rodriguez I.M."/>
            <person name="Rodriguez B."/>
            <person name="Murad R."/>
            <person name="Mortazavi A."/>
        </authorList>
    </citation>
    <scope>NUCLEOTIDE SEQUENCE [LARGE SCALE GENOMIC DNA]</scope>
    <source>
        <strain evidence="9 10">ALL</strain>
    </source>
</reference>
<feature type="transmembrane region" description="Helical" evidence="8">
    <location>
        <begin position="50"/>
        <end position="77"/>
    </location>
</feature>